<evidence type="ECO:0000313" key="2">
    <source>
        <dbReference type="EMBL" id="EYR62381.1"/>
    </source>
</evidence>
<dbReference type="EMBL" id="AXCW01000252">
    <property type="protein sequence ID" value="EYR62381.1"/>
    <property type="molecule type" value="Genomic_DNA"/>
</dbReference>
<accession>A0A021VML3</accession>
<reference evidence="2 3" key="1">
    <citation type="submission" date="2014-01" db="EMBL/GenBank/DDBJ databases">
        <title>Actinotalea ferrariae CF5-4.</title>
        <authorList>
            <person name="Chen F."/>
            <person name="Li Y."/>
            <person name="Wang G."/>
        </authorList>
    </citation>
    <scope>NUCLEOTIDE SEQUENCE [LARGE SCALE GENOMIC DNA]</scope>
    <source>
        <strain evidence="2 3">CF5-4</strain>
    </source>
</reference>
<comment type="caution">
    <text evidence="2">The sequence shown here is derived from an EMBL/GenBank/DDBJ whole genome shotgun (WGS) entry which is preliminary data.</text>
</comment>
<dbReference type="InterPro" id="IPR043128">
    <property type="entry name" value="Rev_trsase/Diguanyl_cyclase"/>
</dbReference>
<dbReference type="AlphaFoldDB" id="A0A021VML3"/>
<dbReference type="NCBIfam" id="TIGR00254">
    <property type="entry name" value="GGDEF"/>
    <property type="match status" value="1"/>
</dbReference>
<dbReference type="CDD" id="cd00130">
    <property type="entry name" value="PAS"/>
    <property type="match status" value="1"/>
</dbReference>
<dbReference type="Gene3D" id="3.30.450.20">
    <property type="entry name" value="PAS domain"/>
    <property type="match status" value="2"/>
</dbReference>
<dbReference type="Gene3D" id="3.30.70.270">
    <property type="match status" value="1"/>
</dbReference>
<dbReference type="PROSITE" id="PS50887">
    <property type="entry name" value="GGDEF"/>
    <property type="match status" value="1"/>
</dbReference>
<protein>
    <recommendedName>
        <fullName evidence="1">GGDEF domain-containing protein</fullName>
    </recommendedName>
</protein>
<dbReference type="PANTHER" id="PTHR44757:SF2">
    <property type="entry name" value="BIOFILM ARCHITECTURE MAINTENANCE PROTEIN MBAA"/>
    <property type="match status" value="1"/>
</dbReference>
<gene>
    <name evidence="2" type="ORF">N866_08990</name>
</gene>
<dbReference type="PANTHER" id="PTHR44757">
    <property type="entry name" value="DIGUANYLATE CYCLASE DGCP"/>
    <property type="match status" value="1"/>
</dbReference>
<organism evidence="2 3">
    <name type="scientific">Actinotalea ferrariae CF5-4</name>
    <dbReference type="NCBI Taxonomy" id="948458"/>
    <lineage>
        <taxon>Bacteria</taxon>
        <taxon>Bacillati</taxon>
        <taxon>Actinomycetota</taxon>
        <taxon>Actinomycetes</taxon>
        <taxon>Micrococcales</taxon>
        <taxon>Cellulomonadaceae</taxon>
        <taxon>Actinotalea</taxon>
    </lineage>
</organism>
<dbReference type="NCBIfam" id="TIGR00229">
    <property type="entry name" value="sensory_box"/>
    <property type="match status" value="1"/>
</dbReference>
<dbReference type="InterPro" id="IPR052155">
    <property type="entry name" value="Biofilm_reg_signaling"/>
</dbReference>
<dbReference type="CDD" id="cd01949">
    <property type="entry name" value="GGDEF"/>
    <property type="match status" value="1"/>
</dbReference>
<dbReference type="InterPro" id="IPR013656">
    <property type="entry name" value="PAS_4"/>
</dbReference>
<feature type="domain" description="GGDEF" evidence="1">
    <location>
        <begin position="282"/>
        <end position="407"/>
    </location>
</feature>
<proteinExistence type="predicted"/>
<dbReference type="Pfam" id="PF08448">
    <property type="entry name" value="PAS_4"/>
    <property type="match status" value="1"/>
</dbReference>
<dbReference type="InterPro" id="IPR000014">
    <property type="entry name" value="PAS"/>
</dbReference>
<dbReference type="SMART" id="SM00091">
    <property type="entry name" value="PAS"/>
    <property type="match status" value="2"/>
</dbReference>
<sequence length="407" mass="45559">MSTLRASALVEILDLLPDRVVRYRVEDLTVLYCNRAWSVQWDREPQELIGSQLDRLLRPEEIEGLTIQLSRLGPSNPVLDDVAVRPATRQQGRWIQWTDRYLHTPDGPHILAVGRDVTERLAAEQQLAENERHFRALADLSTDIVFRGAREPAVHLGYVSPSVVTVTGWTPDDFGTDMTHLMSILDDDGRDLLARAMREGRLPDRFDLRVTRADGGVAVLELQVVNLPDGVQGVARDVTDVRRIQEDLEQSAFRDPLTGLANRRFLDELLQGALDRQDRTGQAVVVHYLDLDDFKPLNDTHGHAFGDLVLQEIARRLVATVREEDVVARVGGDEFVVLSERPRGASPGSSADRIADAVAEPMVIEGREVRVRTSVGRAVARPGQTAHEVLDDADHAMYQVKRSRVPR</sequence>
<dbReference type="OrthoDB" id="23692at2"/>
<dbReference type="Proteomes" id="UP000019753">
    <property type="component" value="Unassembled WGS sequence"/>
</dbReference>
<evidence type="ECO:0000313" key="3">
    <source>
        <dbReference type="Proteomes" id="UP000019753"/>
    </source>
</evidence>
<dbReference type="SUPFAM" id="SSF55073">
    <property type="entry name" value="Nucleotide cyclase"/>
    <property type="match status" value="1"/>
</dbReference>
<dbReference type="InterPro" id="IPR000160">
    <property type="entry name" value="GGDEF_dom"/>
</dbReference>
<evidence type="ECO:0000259" key="1">
    <source>
        <dbReference type="PROSITE" id="PS50887"/>
    </source>
</evidence>
<dbReference type="RefSeq" id="WP_052023143.1">
    <property type="nucleotide sequence ID" value="NZ_AXCW01000252.1"/>
</dbReference>
<dbReference type="SMART" id="SM00267">
    <property type="entry name" value="GGDEF"/>
    <property type="match status" value="1"/>
</dbReference>
<dbReference type="Pfam" id="PF00990">
    <property type="entry name" value="GGDEF"/>
    <property type="match status" value="1"/>
</dbReference>
<keyword evidence="3" id="KW-1185">Reference proteome</keyword>
<dbReference type="InterPro" id="IPR035965">
    <property type="entry name" value="PAS-like_dom_sf"/>
</dbReference>
<dbReference type="SUPFAM" id="SSF55785">
    <property type="entry name" value="PYP-like sensor domain (PAS domain)"/>
    <property type="match status" value="2"/>
</dbReference>
<name>A0A021VML3_9CELL</name>
<dbReference type="InterPro" id="IPR029787">
    <property type="entry name" value="Nucleotide_cyclase"/>
</dbReference>